<evidence type="ECO:0000256" key="2">
    <source>
        <dbReference type="ARBA" id="ARBA00022741"/>
    </source>
</evidence>
<dbReference type="GO" id="GO:0005524">
    <property type="term" value="F:ATP binding"/>
    <property type="evidence" value="ECO:0007669"/>
    <property type="project" value="UniProtKB-KW"/>
</dbReference>
<reference evidence="6" key="1">
    <citation type="journal article" date="2013" name="Environ. Microbiol.">
        <title>Microbiota from the distal guts of lean and obese adolescents exhibit partial functional redundancy besides clear differences in community structure.</title>
        <authorList>
            <person name="Ferrer M."/>
            <person name="Ruiz A."/>
            <person name="Lanza F."/>
            <person name="Haange S.B."/>
            <person name="Oberbach A."/>
            <person name="Till H."/>
            <person name="Bargiela R."/>
            <person name="Campoy C."/>
            <person name="Segura M.T."/>
            <person name="Richter M."/>
            <person name="von Bergen M."/>
            <person name="Seifert J."/>
            <person name="Suarez A."/>
        </authorList>
    </citation>
    <scope>NUCLEOTIDE SEQUENCE</scope>
</reference>
<evidence type="ECO:0000256" key="4">
    <source>
        <dbReference type="ARBA" id="ARBA00023146"/>
    </source>
</evidence>
<organism evidence="6">
    <name type="scientific">human gut metagenome</name>
    <dbReference type="NCBI Taxonomy" id="408170"/>
    <lineage>
        <taxon>unclassified sequences</taxon>
        <taxon>metagenomes</taxon>
        <taxon>organismal metagenomes</taxon>
    </lineage>
</organism>
<evidence type="ECO:0000259" key="5">
    <source>
        <dbReference type="Pfam" id="PF00749"/>
    </source>
</evidence>
<feature type="non-terminal residue" evidence="6">
    <location>
        <position position="1"/>
    </location>
</feature>
<protein>
    <submittedName>
        <fullName evidence="6">Glutamate--tRNA ligase</fullName>
    </submittedName>
</protein>
<dbReference type="InterPro" id="IPR020058">
    <property type="entry name" value="Glu/Gln-tRNA-synth_Ib_cat-dom"/>
</dbReference>
<dbReference type="GO" id="GO:0004818">
    <property type="term" value="F:glutamate-tRNA ligase activity"/>
    <property type="evidence" value="ECO:0007669"/>
    <property type="project" value="TreeGrafter"/>
</dbReference>
<feature type="domain" description="Glutamyl/glutaminyl-tRNA synthetase class Ib catalytic" evidence="5">
    <location>
        <begin position="2"/>
        <end position="167"/>
    </location>
</feature>
<dbReference type="GO" id="GO:0005829">
    <property type="term" value="C:cytosol"/>
    <property type="evidence" value="ECO:0007669"/>
    <property type="project" value="TreeGrafter"/>
</dbReference>
<name>K1U797_9ZZZZ</name>
<evidence type="ECO:0000256" key="1">
    <source>
        <dbReference type="ARBA" id="ARBA00022598"/>
    </source>
</evidence>
<keyword evidence="1 6" id="KW-0436">Ligase</keyword>
<keyword evidence="4" id="KW-0030">Aminoacyl-tRNA synthetase</keyword>
<dbReference type="AlphaFoldDB" id="K1U797"/>
<keyword evidence="2" id="KW-0547">Nucleotide-binding</keyword>
<comment type="caution">
    <text evidence="6">The sequence shown here is derived from an EMBL/GenBank/DDBJ whole genome shotgun (WGS) entry which is preliminary data.</text>
</comment>
<dbReference type="Gene3D" id="3.40.50.620">
    <property type="entry name" value="HUPs"/>
    <property type="match status" value="1"/>
</dbReference>
<evidence type="ECO:0000256" key="3">
    <source>
        <dbReference type="ARBA" id="ARBA00022840"/>
    </source>
</evidence>
<accession>K1U797</accession>
<dbReference type="PANTHER" id="PTHR43311:SF1">
    <property type="entry name" value="GLUTAMYL-Q TRNA(ASP) SYNTHETASE"/>
    <property type="match status" value="1"/>
</dbReference>
<dbReference type="InterPro" id="IPR014729">
    <property type="entry name" value="Rossmann-like_a/b/a_fold"/>
</dbReference>
<gene>
    <name evidence="6" type="ORF">OBE_01132</name>
</gene>
<sequence>QKLVRKGLVYPCFCSRSQLHAADAPHRSDGKVVYAGTCRNLTPEEIVLRTARRKPAWRVMVPDETISFVDGHMGPYAENLAQDCGDFYLRRADGVFAYQLAVVVDDALMGVTQVVRGADLLSSTPRQLWLYRELGLPAPEFYHMPLLLAVDGRRLSKRDGDESLEHLQARYTPEQIIGRLAYACGLQNAPDPRTPAELADGFSWQRVPQNDIILPEGLF</sequence>
<dbReference type="PANTHER" id="PTHR43311">
    <property type="entry name" value="GLUTAMATE--TRNA LIGASE"/>
    <property type="match status" value="1"/>
</dbReference>
<dbReference type="EMBL" id="AJWZ01000747">
    <property type="protein sequence ID" value="EKC75884.1"/>
    <property type="molecule type" value="Genomic_DNA"/>
</dbReference>
<dbReference type="Pfam" id="PF00749">
    <property type="entry name" value="tRNA-synt_1c"/>
    <property type="match status" value="1"/>
</dbReference>
<keyword evidence="3" id="KW-0067">ATP-binding</keyword>
<proteinExistence type="predicted"/>
<evidence type="ECO:0000313" key="6">
    <source>
        <dbReference type="EMBL" id="EKC75884.1"/>
    </source>
</evidence>
<dbReference type="GO" id="GO:0006424">
    <property type="term" value="P:glutamyl-tRNA aminoacylation"/>
    <property type="evidence" value="ECO:0007669"/>
    <property type="project" value="TreeGrafter"/>
</dbReference>
<dbReference type="SUPFAM" id="SSF52374">
    <property type="entry name" value="Nucleotidylyl transferase"/>
    <property type="match status" value="1"/>
</dbReference>
<dbReference type="InterPro" id="IPR049940">
    <property type="entry name" value="GluQ/Sye"/>
</dbReference>